<gene>
    <name evidence="1" type="ORF">GSM42_13440</name>
</gene>
<dbReference type="AlphaFoldDB" id="A0A6I4VSJ0"/>
<proteinExistence type="predicted"/>
<organism evidence="1 2">
    <name type="scientific">Shimazuella alba</name>
    <dbReference type="NCBI Taxonomy" id="2690964"/>
    <lineage>
        <taxon>Bacteria</taxon>
        <taxon>Bacillati</taxon>
        <taxon>Bacillota</taxon>
        <taxon>Bacilli</taxon>
        <taxon>Bacillales</taxon>
        <taxon>Thermoactinomycetaceae</taxon>
        <taxon>Shimazuella</taxon>
    </lineage>
</organism>
<dbReference type="Proteomes" id="UP000430692">
    <property type="component" value="Unassembled WGS sequence"/>
</dbReference>
<keyword evidence="2" id="KW-1185">Reference proteome</keyword>
<name>A0A6I4VSJ0_9BACL</name>
<dbReference type="EMBL" id="WUUL01000008">
    <property type="protein sequence ID" value="MXQ54699.1"/>
    <property type="molecule type" value="Genomic_DNA"/>
</dbReference>
<dbReference type="RefSeq" id="WP_160802042.1">
    <property type="nucleotide sequence ID" value="NZ_WUUL01000008.1"/>
</dbReference>
<evidence type="ECO:0000313" key="1">
    <source>
        <dbReference type="EMBL" id="MXQ54699.1"/>
    </source>
</evidence>
<reference evidence="1 2" key="1">
    <citation type="submission" date="2019-12" db="EMBL/GenBank/DDBJ databases">
        <title>Whole-genome analyses of novel actinobacteria.</title>
        <authorList>
            <person name="Sahin N."/>
            <person name="Saygin H."/>
        </authorList>
    </citation>
    <scope>NUCLEOTIDE SEQUENCE [LARGE SCALE GENOMIC DNA]</scope>
    <source>
        <strain evidence="1 2">KC615</strain>
    </source>
</reference>
<evidence type="ECO:0000313" key="2">
    <source>
        <dbReference type="Proteomes" id="UP000430692"/>
    </source>
</evidence>
<sequence length="137" mass="15405">MNTFGKDNPVIEALYVDLNKVIIKLVNQDIPIILILSSTDWGKTHHFTGLNNENLGPVFDNSGTMKEILHSSPDFDWYATLKDTTLRIFKPQTPASMTAVELDRIELTRGVLCGEPFGYLPMKRSTDGVLVPVEQRE</sequence>
<protein>
    <submittedName>
        <fullName evidence="1">Uncharacterized protein</fullName>
    </submittedName>
</protein>
<accession>A0A6I4VSJ0</accession>
<comment type="caution">
    <text evidence="1">The sequence shown here is derived from an EMBL/GenBank/DDBJ whole genome shotgun (WGS) entry which is preliminary data.</text>
</comment>